<dbReference type="SUPFAM" id="SSF53474">
    <property type="entry name" value="alpha/beta-Hydrolases"/>
    <property type="match status" value="1"/>
</dbReference>
<dbReference type="Gene3D" id="3.40.50.1820">
    <property type="entry name" value="alpha/beta hydrolase"/>
    <property type="match status" value="1"/>
</dbReference>
<dbReference type="PRINTS" id="PR00821">
    <property type="entry name" value="TAGLIPASE"/>
</dbReference>
<feature type="chain" id="PRO_5043008851" description="Lipase domain-containing protein" evidence="5">
    <location>
        <begin position="18"/>
        <end position="392"/>
    </location>
</feature>
<proteinExistence type="inferred from homology"/>
<protein>
    <recommendedName>
        <fullName evidence="6">Lipase domain-containing protein</fullName>
    </recommendedName>
</protein>
<comment type="caution">
    <text evidence="7">The sequence shown here is derived from an EMBL/GenBank/DDBJ whole genome shotgun (WGS) entry which is preliminary data.</text>
</comment>
<keyword evidence="5" id="KW-0732">Signal</keyword>
<sequence length="392" mass="43504">MFMGVFLFGLLFKIGSAQILHRELDIPQDDAIGSLTKLGSTLLGHFLGPIQGDYNEICRIVTIGIAGSEIKVGFRPHSTCTYCCKLVSPHRRIGLYLHRRNNTVLKLDMVRKRGYLKANGVNSTITTVLYIHGFTEYATGVSARIVCDAYLSRKIDYNVLALDWSPLAVFPWYSAAANNTRVVSRVLAKFLKFYDATGELKLENVHALGFSLGSHIAAFASRKLKGRMGRITALDPAFPEFPLDNDPSQMLSKRDASYVDVIHTDGGGYGFPWSIGHSDFYPNGGRLIQPGCEPSQLAEEGNILSILLCGHFHAWRFYAESVRNPTAFPATKCGILKNGRLRSCAFTIHGYMGFAANKSVVGNFYLSTRNKYPYSKSTESQMFEKGTVRLIL</sequence>
<dbReference type="GO" id="GO:0005615">
    <property type="term" value="C:extracellular space"/>
    <property type="evidence" value="ECO:0007669"/>
    <property type="project" value="TreeGrafter"/>
</dbReference>
<dbReference type="Proteomes" id="UP001329430">
    <property type="component" value="Chromosome 7"/>
</dbReference>
<evidence type="ECO:0000259" key="6">
    <source>
        <dbReference type="Pfam" id="PF00151"/>
    </source>
</evidence>
<dbReference type="AlphaFoldDB" id="A0AAN7V4B1"/>
<dbReference type="InterPro" id="IPR029058">
    <property type="entry name" value="AB_hydrolase_fold"/>
</dbReference>
<dbReference type="InterPro" id="IPR013818">
    <property type="entry name" value="Lipase"/>
</dbReference>
<dbReference type="GO" id="GO:0016298">
    <property type="term" value="F:lipase activity"/>
    <property type="evidence" value="ECO:0007669"/>
    <property type="project" value="InterPro"/>
</dbReference>
<dbReference type="GO" id="GO:0016042">
    <property type="term" value="P:lipid catabolic process"/>
    <property type="evidence" value="ECO:0007669"/>
    <property type="project" value="TreeGrafter"/>
</dbReference>
<evidence type="ECO:0000313" key="8">
    <source>
        <dbReference type="Proteomes" id="UP001329430"/>
    </source>
</evidence>
<keyword evidence="3" id="KW-0964">Secreted</keyword>
<keyword evidence="8" id="KW-1185">Reference proteome</keyword>
<evidence type="ECO:0000313" key="7">
    <source>
        <dbReference type="EMBL" id="KAK5641790.1"/>
    </source>
</evidence>
<dbReference type="Pfam" id="PF00151">
    <property type="entry name" value="Lipase"/>
    <property type="match status" value="1"/>
</dbReference>
<accession>A0AAN7V4B1</accession>
<comment type="similarity">
    <text evidence="2 4">Belongs to the AB hydrolase superfamily. Lipase family.</text>
</comment>
<comment type="subcellular location">
    <subcellularLocation>
        <location evidence="1">Secreted</location>
    </subcellularLocation>
</comment>
<dbReference type="GO" id="GO:0017171">
    <property type="term" value="F:serine hydrolase activity"/>
    <property type="evidence" value="ECO:0007669"/>
    <property type="project" value="TreeGrafter"/>
</dbReference>
<evidence type="ECO:0000256" key="3">
    <source>
        <dbReference type="ARBA" id="ARBA00022525"/>
    </source>
</evidence>
<name>A0AAN7V4B1_9COLE</name>
<gene>
    <name evidence="7" type="ORF">RI129_010337</name>
</gene>
<feature type="domain" description="Lipase" evidence="6">
    <location>
        <begin position="95"/>
        <end position="374"/>
    </location>
</feature>
<evidence type="ECO:0000256" key="5">
    <source>
        <dbReference type="SAM" id="SignalP"/>
    </source>
</evidence>
<reference evidence="7 8" key="1">
    <citation type="journal article" date="2024" name="Insects">
        <title>An Improved Chromosome-Level Genome Assembly of the Firefly Pyrocoelia pectoralis.</title>
        <authorList>
            <person name="Fu X."/>
            <person name="Meyer-Rochow V.B."/>
            <person name="Ballantyne L."/>
            <person name="Zhu X."/>
        </authorList>
    </citation>
    <scope>NUCLEOTIDE SEQUENCE [LARGE SCALE GENOMIC DNA]</scope>
    <source>
        <strain evidence="7">XCY_ONT2</strain>
    </source>
</reference>
<dbReference type="PANTHER" id="PTHR11610:SF169">
    <property type="entry name" value="GH15759P-RELATED"/>
    <property type="match status" value="1"/>
</dbReference>
<evidence type="ECO:0000256" key="2">
    <source>
        <dbReference type="ARBA" id="ARBA00010701"/>
    </source>
</evidence>
<organism evidence="7 8">
    <name type="scientific">Pyrocoelia pectoralis</name>
    <dbReference type="NCBI Taxonomy" id="417401"/>
    <lineage>
        <taxon>Eukaryota</taxon>
        <taxon>Metazoa</taxon>
        <taxon>Ecdysozoa</taxon>
        <taxon>Arthropoda</taxon>
        <taxon>Hexapoda</taxon>
        <taxon>Insecta</taxon>
        <taxon>Pterygota</taxon>
        <taxon>Neoptera</taxon>
        <taxon>Endopterygota</taxon>
        <taxon>Coleoptera</taxon>
        <taxon>Polyphaga</taxon>
        <taxon>Elateriformia</taxon>
        <taxon>Elateroidea</taxon>
        <taxon>Lampyridae</taxon>
        <taxon>Lampyrinae</taxon>
        <taxon>Pyrocoelia</taxon>
    </lineage>
</organism>
<dbReference type="PANTHER" id="PTHR11610">
    <property type="entry name" value="LIPASE"/>
    <property type="match status" value="1"/>
</dbReference>
<dbReference type="InterPro" id="IPR000734">
    <property type="entry name" value="TAG_lipase"/>
</dbReference>
<feature type="signal peptide" evidence="5">
    <location>
        <begin position="1"/>
        <end position="17"/>
    </location>
</feature>
<evidence type="ECO:0000256" key="1">
    <source>
        <dbReference type="ARBA" id="ARBA00004613"/>
    </source>
</evidence>
<evidence type="ECO:0000256" key="4">
    <source>
        <dbReference type="RuleBase" id="RU004262"/>
    </source>
</evidence>
<dbReference type="EMBL" id="JAVRBK010000007">
    <property type="protein sequence ID" value="KAK5641790.1"/>
    <property type="molecule type" value="Genomic_DNA"/>
</dbReference>